<sequence length="37" mass="4347">MTLLITTPARDKEVLEFWNLNAKWHREAVEAMKAYLG</sequence>
<evidence type="ECO:0000313" key="1">
    <source>
        <dbReference type="EMBL" id="KKO10028.1"/>
    </source>
</evidence>
<organism evidence="1">
    <name type="scientific">marine sediment metagenome</name>
    <dbReference type="NCBI Taxonomy" id="412755"/>
    <lineage>
        <taxon>unclassified sequences</taxon>
        <taxon>metagenomes</taxon>
        <taxon>ecological metagenomes</taxon>
    </lineage>
</organism>
<dbReference type="EMBL" id="LAZR01000005">
    <property type="protein sequence ID" value="KKO10028.1"/>
    <property type="molecule type" value="Genomic_DNA"/>
</dbReference>
<dbReference type="AlphaFoldDB" id="A0A0F9WCB6"/>
<protein>
    <submittedName>
        <fullName evidence="1">Uncharacterized protein</fullName>
    </submittedName>
</protein>
<comment type="caution">
    <text evidence="1">The sequence shown here is derived from an EMBL/GenBank/DDBJ whole genome shotgun (WGS) entry which is preliminary data.</text>
</comment>
<name>A0A0F9WCB6_9ZZZZ</name>
<proteinExistence type="predicted"/>
<reference evidence="1" key="1">
    <citation type="journal article" date="2015" name="Nature">
        <title>Complex archaea that bridge the gap between prokaryotes and eukaryotes.</title>
        <authorList>
            <person name="Spang A."/>
            <person name="Saw J.H."/>
            <person name="Jorgensen S.L."/>
            <person name="Zaremba-Niedzwiedzka K."/>
            <person name="Martijn J."/>
            <person name="Lind A.E."/>
            <person name="van Eijk R."/>
            <person name="Schleper C."/>
            <person name="Guy L."/>
            <person name="Ettema T.J."/>
        </authorList>
    </citation>
    <scope>NUCLEOTIDE SEQUENCE</scope>
</reference>
<accession>A0A0F9WCB6</accession>
<gene>
    <name evidence="1" type="ORF">LCGC14_0025600</name>
</gene>